<dbReference type="RefSeq" id="WP_077975371.1">
    <property type="nucleotide sequence ID" value="NZ_AP017649.1"/>
</dbReference>
<comment type="function">
    <text evidence="1">Could be involved in insertion of integral membrane proteins into the membrane.</text>
</comment>
<evidence type="ECO:0000256" key="1">
    <source>
        <dbReference type="HAMAP-Rule" id="MF_00386"/>
    </source>
</evidence>
<dbReference type="GO" id="GO:0005886">
    <property type="term" value="C:plasma membrane"/>
    <property type="evidence" value="ECO:0007669"/>
    <property type="project" value="UniProtKB-SubCell"/>
</dbReference>
<reference evidence="2" key="1">
    <citation type="submission" date="2023-12" db="EMBL/GenBank/DDBJ databases">
        <title>Isolation of organohalide respiring bacteria Dehalococcoides mccartyi strain GPTCE1 in groundwater collected near a chemical plant in Suzhou, China.</title>
        <authorList>
            <person name="Liu G."/>
        </authorList>
    </citation>
    <scope>NUCLEOTIDE SEQUENCE</scope>
    <source>
        <strain evidence="2">GPTCE1</strain>
    </source>
</reference>
<sequence length="70" mass="8095">MKKLALKLIRLYQNTYSKTAPPSCRFIPTCSQYTYEAIERFGIFKGIWLGVKRLSRCHPLNKGGYDPVPE</sequence>
<evidence type="ECO:0000313" key="2">
    <source>
        <dbReference type="EMBL" id="WRO06761.1"/>
    </source>
</evidence>
<evidence type="ECO:0000313" key="3">
    <source>
        <dbReference type="Proteomes" id="UP001327986"/>
    </source>
</evidence>
<dbReference type="NCBIfam" id="TIGR00278">
    <property type="entry name" value="membrane protein insertion efficiency factor YidD"/>
    <property type="match status" value="1"/>
</dbReference>
<protein>
    <recommendedName>
        <fullName evidence="1">Putative membrane protein insertion efficiency factor</fullName>
    </recommendedName>
</protein>
<dbReference type="HAMAP" id="MF_00386">
    <property type="entry name" value="UPF0161_YidD"/>
    <property type="match status" value="1"/>
</dbReference>
<dbReference type="AlphaFoldDB" id="A0AB38Z841"/>
<gene>
    <name evidence="2" type="primary">yidD</name>
    <name evidence="2" type="ORF">VLL09_05065</name>
</gene>
<proteinExistence type="inferred from homology"/>
<dbReference type="PANTHER" id="PTHR33383:SF1">
    <property type="entry name" value="MEMBRANE PROTEIN INSERTION EFFICIENCY FACTOR-RELATED"/>
    <property type="match status" value="1"/>
</dbReference>
<dbReference type="PANTHER" id="PTHR33383">
    <property type="entry name" value="MEMBRANE PROTEIN INSERTION EFFICIENCY FACTOR-RELATED"/>
    <property type="match status" value="1"/>
</dbReference>
<comment type="subcellular location">
    <subcellularLocation>
        <location evidence="1">Cell membrane</location>
        <topology evidence="1">Peripheral membrane protein</topology>
        <orientation evidence="1">Cytoplasmic side</orientation>
    </subcellularLocation>
</comment>
<dbReference type="SMART" id="SM01234">
    <property type="entry name" value="Haemolytic"/>
    <property type="match status" value="1"/>
</dbReference>
<dbReference type="GeneID" id="35810857"/>
<keyword evidence="1" id="KW-0472">Membrane</keyword>
<comment type="similarity">
    <text evidence="1">Belongs to the UPF0161 family.</text>
</comment>
<dbReference type="EMBL" id="CP141531">
    <property type="protein sequence ID" value="WRO06761.1"/>
    <property type="molecule type" value="Genomic_DNA"/>
</dbReference>
<dbReference type="Pfam" id="PF01809">
    <property type="entry name" value="YidD"/>
    <property type="match status" value="1"/>
</dbReference>
<organism evidence="2 3">
    <name type="scientific">Dehalococcoides mccartyi</name>
    <dbReference type="NCBI Taxonomy" id="61435"/>
    <lineage>
        <taxon>Bacteria</taxon>
        <taxon>Bacillati</taxon>
        <taxon>Chloroflexota</taxon>
        <taxon>Dehalococcoidia</taxon>
        <taxon>Dehalococcoidales</taxon>
        <taxon>Dehalococcoidaceae</taxon>
        <taxon>Dehalococcoides</taxon>
    </lineage>
</organism>
<keyword evidence="1" id="KW-1003">Cell membrane</keyword>
<dbReference type="Proteomes" id="UP001327986">
    <property type="component" value="Chromosome"/>
</dbReference>
<dbReference type="InterPro" id="IPR002696">
    <property type="entry name" value="Membr_insert_effic_factor_YidD"/>
</dbReference>
<accession>A0AB38Z841</accession>
<name>A0AB38Z841_9CHLR</name>